<dbReference type="Proteomes" id="UP001610563">
    <property type="component" value="Unassembled WGS sequence"/>
</dbReference>
<evidence type="ECO:0000256" key="1">
    <source>
        <dbReference type="SAM" id="Coils"/>
    </source>
</evidence>
<keyword evidence="1" id="KW-0175">Coiled coil</keyword>
<gene>
    <name evidence="2" type="ORF">BJX66DRAFT_317715</name>
</gene>
<accession>A0ABR4FKR0</accession>
<keyword evidence="3" id="KW-1185">Reference proteome</keyword>
<comment type="caution">
    <text evidence="2">The sequence shown here is derived from an EMBL/GenBank/DDBJ whole genome shotgun (WGS) entry which is preliminary data.</text>
</comment>
<protein>
    <submittedName>
        <fullName evidence="2">Uncharacterized protein</fullName>
    </submittedName>
</protein>
<dbReference type="EMBL" id="JBFTWV010000209">
    <property type="protein sequence ID" value="KAL2783825.1"/>
    <property type="molecule type" value="Genomic_DNA"/>
</dbReference>
<sequence>MSCEQEYRSEHDLAVELLDWMVSKTYSASEETLGDVRTVFRSLKVLQMNKSSLVRKLLGDIGPESIRQHTLAGCMIRRLQSTNEWALKVNERFNEQMEKSTLSNFPNSQYLDEMLRLVKKLNDPGSGPNSALKETKGVNQQKYLCLVLRDFCLWLRPMKYWPAFSNKLGKSPACWGALVSLGTEAQSLCDYNMLLPDGHERALDVLFETVEALCQESPDFDFCFGLAKLGLEPSSTTDQPWWHLNCLMRSVKDTCEFKMHRLHKDIELRVKPREDKIGIMREALDNLKATPSEDYENELENLISELEDLQRQGANITDYVEYKALQENGDRQKEVLRAILGVLSDCLVERAQALRVC</sequence>
<evidence type="ECO:0000313" key="2">
    <source>
        <dbReference type="EMBL" id="KAL2783825.1"/>
    </source>
</evidence>
<reference evidence="2 3" key="1">
    <citation type="submission" date="2024-07" db="EMBL/GenBank/DDBJ databases">
        <title>Section-level genome sequencing and comparative genomics of Aspergillus sections Usti and Cavernicolus.</title>
        <authorList>
            <consortium name="Lawrence Berkeley National Laboratory"/>
            <person name="Nybo J.L."/>
            <person name="Vesth T.C."/>
            <person name="Theobald S."/>
            <person name="Frisvad J.C."/>
            <person name="Larsen T.O."/>
            <person name="Kjaerboelling I."/>
            <person name="Rothschild-Mancinelli K."/>
            <person name="Lyhne E.K."/>
            <person name="Kogle M.E."/>
            <person name="Barry K."/>
            <person name="Clum A."/>
            <person name="Na H."/>
            <person name="Ledsgaard L."/>
            <person name="Lin J."/>
            <person name="Lipzen A."/>
            <person name="Kuo A."/>
            <person name="Riley R."/>
            <person name="Mondo S."/>
            <person name="Labutti K."/>
            <person name="Haridas S."/>
            <person name="Pangalinan J."/>
            <person name="Salamov A.A."/>
            <person name="Simmons B.A."/>
            <person name="Magnuson J.K."/>
            <person name="Chen J."/>
            <person name="Drula E."/>
            <person name="Henrissat B."/>
            <person name="Wiebenga A."/>
            <person name="Lubbers R.J."/>
            <person name="Gomes A.C."/>
            <person name="Makela M.R."/>
            <person name="Stajich J."/>
            <person name="Grigoriev I.V."/>
            <person name="Mortensen U.H."/>
            <person name="De Vries R.P."/>
            <person name="Baker S.E."/>
            <person name="Andersen M.R."/>
        </authorList>
    </citation>
    <scope>NUCLEOTIDE SEQUENCE [LARGE SCALE GENOMIC DNA]</scope>
    <source>
        <strain evidence="2 3">CBS 209.92</strain>
    </source>
</reference>
<organism evidence="2 3">
    <name type="scientific">Aspergillus keveii</name>
    <dbReference type="NCBI Taxonomy" id="714993"/>
    <lineage>
        <taxon>Eukaryota</taxon>
        <taxon>Fungi</taxon>
        <taxon>Dikarya</taxon>
        <taxon>Ascomycota</taxon>
        <taxon>Pezizomycotina</taxon>
        <taxon>Eurotiomycetes</taxon>
        <taxon>Eurotiomycetidae</taxon>
        <taxon>Eurotiales</taxon>
        <taxon>Aspergillaceae</taxon>
        <taxon>Aspergillus</taxon>
        <taxon>Aspergillus subgen. Nidulantes</taxon>
    </lineage>
</organism>
<feature type="coiled-coil region" evidence="1">
    <location>
        <begin position="292"/>
        <end position="319"/>
    </location>
</feature>
<proteinExistence type="predicted"/>
<evidence type="ECO:0000313" key="3">
    <source>
        <dbReference type="Proteomes" id="UP001610563"/>
    </source>
</evidence>
<name>A0ABR4FKR0_9EURO</name>